<dbReference type="InterPro" id="IPR009656">
    <property type="entry name" value="PHB_depo_C"/>
</dbReference>
<dbReference type="EMBL" id="CP022112">
    <property type="protein sequence ID" value="ASG24478.1"/>
    <property type="molecule type" value="Genomic_DNA"/>
</dbReference>
<dbReference type="InterPro" id="IPR029058">
    <property type="entry name" value="AB_hydrolase_fold"/>
</dbReference>
<organism evidence="3 4">
    <name type="scientific">Nitrospirillum viridazoti CBAmc</name>
    <dbReference type="NCBI Taxonomy" id="1441467"/>
    <lineage>
        <taxon>Bacteria</taxon>
        <taxon>Pseudomonadati</taxon>
        <taxon>Pseudomonadota</taxon>
        <taxon>Alphaproteobacteria</taxon>
        <taxon>Rhodospirillales</taxon>
        <taxon>Azospirillaceae</taxon>
        <taxon>Nitrospirillum</taxon>
        <taxon>Nitrospirillum viridazoti</taxon>
    </lineage>
</organism>
<dbReference type="Pfam" id="PF06850">
    <property type="entry name" value="PHB_depo_C"/>
    <property type="match status" value="1"/>
</dbReference>
<evidence type="ECO:0000259" key="2">
    <source>
        <dbReference type="Pfam" id="PF06850"/>
    </source>
</evidence>
<dbReference type="InterPro" id="IPR051321">
    <property type="entry name" value="PHA/PHB_synthase"/>
</dbReference>
<evidence type="ECO:0000256" key="1">
    <source>
        <dbReference type="SAM" id="MobiDB-lite"/>
    </source>
</evidence>
<reference evidence="3 4" key="1">
    <citation type="submission" date="2017-06" db="EMBL/GenBank/DDBJ databases">
        <title>Complete genome sequence of Nitrospirillum amazonense strain CBAmC, an endophytic nitrogen-fixing and plant growth-promoting bacterium, isolated from sugarcane.</title>
        <authorList>
            <person name="Schwab S."/>
            <person name="dos Santos Teixeira K.R."/>
            <person name="Simoes Araujo J.L."/>
            <person name="Soares Vidal M."/>
            <person name="Borges de Freitas H.R."/>
            <person name="Rivello Crivelaro A.L."/>
            <person name="Bueno de Camargo Nunes A."/>
            <person name="dos Santos C.M."/>
            <person name="Palmeira da Silva Rosa D."/>
            <person name="da Silva Padilha D."/>
            <person name="da Silva E."/>
            <person name="Araujo Terra L."/>
            <person name="Soares Mendes V."/>
            <person name="Farinelli L."/>
            <person name="Magalhaes Cruz L."/>
            <person name="Baldani J.I."/>
        </authorList>
    </citation>
    <scope>NUCLEOTIDE SEQUENCE [LARGE SCALE GENOMIC DNA]</scope>
    <source>
        <strain evidence="3 4">CBAmC</strain>
    </source>
</reference>
<evidence type="ECO:0000313" key="4">
    <source>
        <dbReference type="Proteomes" id="UP000197153"/>
    </source>
</evidence>
<accession>A0A248K223</accession>
<evidence type="ECO:0000313" key="3">
    <source>
        <dbReference type="EMBL" id="ASG24478.1"/>
    </source>
</evidence>
<dbReference type="PANTHER" id="PTHR36837:SF4">
    <property type="entry name" value="BLR0908 PROTEIN"/>
    <property type="match status" value="1"/>
</dbReference>
<keyword evidence="4" id="KW-1185">Reference proteome</keyword>
<protein>
    <submittedName>
        <fullName evidence="3">Polyhydroxyalkanoate depolymerase</fullName>
    </submittedName>
</protein>
<dbReference type="Gene3D" id="3.40.50.1820">
    <property type="entry name" value="alpha/beta hydrolase"/>
    <property type="match status" value="1"/>
</dbReference>
<dbReference type="KEGG" id="nao:Y958_26770"/>
<name>A0A248K223_9PROT</name>
<sequence length="352" mass="38239">MEESMPEPLPSPRDRPASQDAFTEEVLRDGAFARLMRFHTGGDLAPASRPRALLVAPLSGVNPRLMYDMVADLAGETDLHLLEWRDAAEVPAACGGFGLAHCLSQVLEAIQDLGEEVDLIGLCQSALPALAATALLASSRTLHKPRSLVLIGGKIDPRTNPTPGDRFATGHSLDWFRQNAITAVGPGRPGAGRPVYARATQEKVLWSYLNRHLADGCDILAKMLHDDGLDPAEHPFLPSLGALIDVPAEFFLDVIGTVYHARALPQGRMTWFDLPVDTSAVRDTALLTIEGGRDDIAGPGQCRVAHDLCPGIPQDRRGHRLLPGAGHFDLFHGTVWREQVRPVVSEFLHQRL</sequence>
<feature type="region of interest" description="Disordered" evidence="1">
    <location>
        <begin position="1"/>
        <end position="20"/>
    </location>
</feature>
<gene>
    <name evidence="3" type="ORF">Y958_26770</name>
</gene>
<feature type="domain" description="PHB de-polymerase C-terminal" evidence="2">
    <location>
        <begin position="152"/>
        <end position="350"/>
    </location>
</feature>
<dbReference type="Proteomes" id="UP000197153">
    <property type="component" value="Chromosome 3"/>
</dbReference>
<dbReference type="PANTHER" id="PTHR36837">
    <property type="entry name" value="POLY(3-HYDROXYALKANOATE) POLYMERASE SUBUNIT PHAC"/>
    <property type="match status" value="1"/>
</dbReference>
<proteinExistence type="predicted"/>
<dbReference type="SUPFAM" id="SSF53474">
    <property type="entry name" value="alpha/beta-Hydrolases"/>
    <property type="match status" value="1"/>
</dbReference>
<dbReference type="AlphaFoldDB" id="A0A248K223"/>